<feature type="region of interest" description="Disordered" evidence="1">
    <location>
        <begin position="46"/>
        <end position="154"/>
    </location>
</feature>
<dbReference type="PANTHER" id="PTHR47331:SF1">
    <property type="entry name" value="GAG-LIKE PROTEIN"/>
    <property type="match status" value="1"/>
</dbReference>
<dbReference type="InterPro" id="IPR043502">
    <property type="entry name" value="DNA/RNA_pol_sf"/>
</dbReference>
<gene>
    <name evidence="2" type="ORF">AWC38_SpisGene14305</name>
</gene>
<dbReference type="SUPFAM" id="SSF56672">
    <property type="entry name" value="DNA/RNA polymerases"/>
    <property type="match status" value="1"/>
</dbReference>
<name>A0A2B4RY97_STYPI</name>
<feature type="compositionally biased region" description="Acidic residues" evidence="1">
    <location>
        <begin position="83"/>
        <end position="117"/>
    </location>
</feature>
<dbReference type="AlphaFoldDB" id="A0A2B4RY97"/>
<dbReference type="OrthoDB" id="8046937at2759"/>
<evidence type="ECO:0000313" key="2">
    <source>
        <dbReference type="EMBL" id="PFX21222.1"/>
    </source>
</evidence>
<evidence type="ECO:0000313" key="3">
    <source>
        <dbReference type="Proteomes" id="UP000225706"/>
    </source>
</evidence>
<proteinExistence type="predicted"/>
<protein>
    <recommendedName>
        <fullName evidence="4">Peptidase aspartic putative domain-containing protein</fullName>
    </recommendedName>
</protein>
<dbReference type="PANTHER" id="PTHR47331">
    <property type="entry name" value="PHD-TYPE DOMAIN-CONTAINING PROTEIN"/>
    <property type="match status" value="1"/>
</dbReference>
<feature type="compositionally biased region" description="Polar residues" evidence="1">
    <location>
        <begin position="704"/>
        <end position="714"/>
    </location>
</feature>
<dbReference type="Proteomes" id="UP000225706">
    <property type="component" value="Unassembled WGS sequence"/>
</dbReference>
<feature type="compositionally biased region" description="Basic and acidic residues" evidence="1">
    <location>
        <begin position="54"/>
        <end position="65"/>
    </location>
</feature>
<accession>A0A2B4RY97</accession>
<reference evidence="3" key="1">
    <citation type="journal article" date="2017" name="bioRxiv">
        <title>Comparative analysis of the genomes of Stylophora pistillata and Acropora digitifera provides evidence for extensive differences between species of corals.</title>
        <authorList>
            <person name="Voolstra C.R."/>
            <person name="Li Y."/>
            <person name="Liew Y.J."/>
            <person name="Baumgarten S."/>
            <person name="Zoccola D."/>
            <person name="Flot J.-F."/>
            <person name="Tambutte S."/>
            <person name="Allemand D."/>
            <person name="Aranda M."/>
        </authorList>
    </citation>
    <scope>NUCLEOTIDE SEQUENCE [LARGE SCALE GENOMIC DNA]</scope>
</reference>
<feature type="compositionally biased region" description="Basic and acidic residues" evidence="1">
    <location>
        <begin position="126"/>
        <end position="135"/>
    </location>
</feature>
<organism evidence="2 3">
    <name type="scientific">Stylophora pistillata</name>
    <name type="common">Smooth cauliflower coral</name>
    <dbReference type="NCBI Taxonomy" id="50429"/>
    <lineage>
        <taxon>Eukaryota</taxon>
        <taxon>Metazoa</taxon>
        <taxon>Cnidaria</taxon>
        <taxon>Anthozoa</taxon>
        <taxon>Hexacorallia</taxon>
        <taxon>Scleractinia</taxon>
        <taxon>Astrocoeniina</taxon>
        <taxon>Pocilloporidae</taxon>
        <taxon>Stylophora</taxon>
    </lineage>
</organism>
<keyword evidence="3" id="KW-1185">Reference proteome</keyword>
<comment type="caution">
    <text evidence="2">The sequence shown here is derived from an EMBL/GenBank/DDBJ whole genome shotgun (WGS) entry which is preliminary data.</text>
</comment>
<evidence type="ECO:0008006" key="4">
    <source>
        <dbReference type="Google" id="ProtNLM"/>
    </source>
</evidence>
<feature type="region of interest" description="Disordered" evidence="1">
    <location>
        <begin position="704"/>
        <end position="728"/>
    </location>
</feature>
<evidence type="ECO:0000256" key="1">
    <source>
        <dbReference type="SAM" id="MobiDB-lite"/>
    </source>
</evidence>
<sequence length="1176" mass="132763">MKSYPKMRSPEAQKRVNEAYHQVECTVLHQAVQEIEKNLATYKEQYQSLPQQRQSERQVLEGRKEKTPKKSHHTRDLDVFGEPIEEDEEPENTDDEDNDDEGEDEDNDDGDNDDDDNGSVNPWSELKQEVKDDMKTTLAEQEEEQEKEGTSENDNSLIPLARLKLRLYLHHLKWYNRIKQDKIDRAFQDFVRAHAGYHNQLKEESDIDESNEYFKSVEQANSRLVCEISRWVVASNRTRSKTPLEEKIDENDDVTLADSISNAGSWMSRRSGCSSVRSKGSAASSVQSARVKAAVKKAMLQVEAKELENWQALKMNELALEMKKKSLELQTEIAKATAEELAYEVNAVASPNYNPAAIKHSPISPAMVKPEPNEPAQSTAFSEVVVQRLLDAQYFQNQQLQALIQRQQDKTLALILPQPNVPILSGNPVEYWTFIRALENLIDKKTATRKLLYKTYGSSYKIASAWVRKLTIGPAIKAKDGEALRGFAIALASCKNSLTEIGYLNKLENPNTFKTIVQRLPFGLSQKWHDIANNITETQDREITIADLSDFVSARARATSHAIFGDISSQAPQPHGGPGVRRRSQPLMRSSFARNMSTSHNGNVYEERNSQVHRKCLSCKSDHWLLQCSNFKETSLAARWQLVTSRGLCANCLVAGHSANSYPKREFWRVTGCNGKHSSYLHPKSQLSVPVGCISSSSITEPRAQTRNQENGQPAFNGHVKGRNDDRSSATSLAIVPVKVKAPDSDLIVETYAFLDNGSNVSFCSEDLTNQLGLSGRPTSLQLTTMDREESRIAAQIFSLQVTDLEEENLVELPCMFTRTKLPVSLKNGAHQEEIDRWPHLSRVRIPKIDSNVRRLIGSDVPEVLEPKEVRRSNGGPYASRTMLGWVVNGPLGRAQASTPANANFIRGDAELTEQFRSYCNMEFNDSVYSNNSSMSSNNKRALEIMSKTAFLREGPNEIALPWKEETPYLENNKIVTEHRLRSLKKRLLLNPDLLVKYKECIEDLLKKGYAISTPATPTSRKTWYLPHHGVVHPAKPGKVRMVFDCSAKYWGRSLNDQLLQGPDLTNTLVGVLTRFRQEPIAIMSDNEAMFHLVRVRPDDSEALRFLWWPHGDLTLQPQEYKMKVHLFGGVSSPSCANFAPQKTADDIQKEFSPETIDTVKRNFYVDDCLKPVGSK</sequence>
<dbReference type="EMBL" id="LSMT01000286">
    <property type="protein sequence ID" value="PFX21222.1"/>
    <property type="molecule type" value="Genomic_DNA"/>
</dbReference>